<accession>A0A4S8KS17</accession>
<dbReference type="Proteomes" id="UP000297245">
    <property type="component" value="Unassembled WGS sequence"/>
</dbReference>
<name>A0A4S8KS17_DENBC</name>
<dbReference type="OrthoDB" id="2986975at2759"/>
<evidence type="ECO:0000313" key="1">
    <source>
        <dbReference type="EMBL" id="THU78168.1"/>
    </source>
</evidence>
<reference evidence="1 2" key="1">
    <citation type="journal article" date="2019" name="Nat. Ecol. Evol.">
        <title>Megaphylogeny resolves global patterns of mushroom evolution.</title>
        <authorList>
            <person name="Varga T."/>
            <person name="Krizsan K."/>
            <person name="Foldi C."/>
            <person name="Dima B."/>
            <person name="Sanchez-Garcia M."/>
            <person name="Sanchez-Ramirez S."/>
            <person name="Szollosi G.J."/>
            <person name="Szarkandi J.G."/>
            <person name="Papp V."/>
            <person name="Albert L."/>
            <person name="Andreopoulos W."/>
            <person name="Angelini C."/>
            <person name="Antonin V."/>
            <person name="Barry K.W."/>
            <person name="Bougher N.L."/>
            <person name="Buchanan P."/>
            <person name="Buyck B."/>
            <person name="Bense V."/>
            <person name="Catcheside P."/>
            <person name="Chovatia M."/>
            <person name="Cooper J."/>
            <person name="Damon W."/>
            <person name="Desjardin D."/>
            <person name="Finy P."/>
            <person name="Geml J."/>
            <person name="Haridas S."/>
            <person name="Hughes K."/>
            <person name="Justo A."/>
            <person name="Karasinski D."/>
            <person name="Kautmanova I."/>
            <person name="Kiss B."/>
            <person name="Kocsube S."/>
            <person name="Kotiranta H."/>
            <person name="LaButti K.M."/>
            <person name="Lechner B.E."/>
            <person name="Liimatainen K."/>
            <person name="Lipzen A."/>
            <person name="Lukacs Z."/>
            <person name="Mihaltcheva S."/>
            <person name="Morgado L.N."/>
            <person name="Niskanen T."/>
            <person name="Noordeloos M.E."/>
            <person name="Ohm R.A."/>
            <person name="Ortiz-Santana B."/>
            <person name="Ovrebo C."/>
            <person name="Racz N."/>
            <person name="Riley R."/>
            <person name="Savchenko A."/>
            <person name="Shiryaev A."/>
            <person name="Soop K."/>
            <person name="Spirin V."/>
            <person name="Szebenyi C."/>
            <person name="Tomsovsky M."/>
            <person name="Tulloss R.E."/>
            <person name="Uehling J."/>
            <person name="Grigoriev I.V."/>
            <person name="Vagvolgyi C."/>
            <person name="Papp T."/>
            <person name="Martin F.M."/>
            <person name="Miettinen O."/>
            <person name="Hibbett D.S."/>
            <person name="Nagy L.G."/>
        </authorList>
    </citation>
    <scope>NUCLEOTIDE SEQUENCE [LARGE SCALE GENOMIC DNA]</scope>
    <source>
        <strain evidence="1 2">CBS 962.96</strain>
    </source>
</reference>
<keyword evidence="2" id="KW-1185">Reference proteome</keyword>
<organism evidence="1 2">
    <name type="scientific">Dendrothele bispora (strain CBS 962.96)</name>
    <dbReference type="NCBI Taxonomy" id="1314807"/>
    <lineage>
        <taxon>Eukaryota</taxon>
        <taxon>Fungi</taxon>
        <taxon>Dikarya</taxon>
        <taxon>Basidiomycota</taxon>
        <taxon>Agaricomycotina</taxon>
        <taxon>Agaricomycetes</taxon>
        <taxon>Agaricomycetidae</taxon>
        <taxon>Agaricales</taxon>
        <taxon>Agaricales incertae sedis</taxon>
        <taxon>Dendrothele</taxon>
    </lineage>
</organism>
<sequence>MQVKIKVGGQTLTRTVTRSQYPITAAYAFTDYRTQGQTIRPVLVDIATPPTGGLSLTALYVALSRKPELMQEDDRLERLDQVTKVWWSRMSAVP</sequence>
<evidence type="ECO:0000313" key="2">
    <source>
        <dbReference type="Proteomes" id="UP000297245"/>
    </source>
</evidence>
<dbReference type="AlphaFoldDB" id="A0A4S8KS17"/>
<dbReference type="EMBL" id="ML180249">
    <property type="protein sequence ID" value="THU78168.1"/>
    <property type="molecule type" value="Genomic_DNA"/>
</dbReference>
<protein>
    <submittedName>
        <fullName evidence="1">Uncharacterized protein</fullName>
    </submittedName>
</protein>
<proteinExistence type="predicted"/>
<gene>
    <name evidence="1" type="ORF">K435DRAFT_700675</name>
</gene>